<reference evidence="2" key="1">
    <citation type="submission" date="2022-04" db="EMBL/GenBank/DDBJ databases">
        <title>Carnegiea gigantea Genome sequencing and assembly v2.</title>
        <authorList>
            <person name="Copetti D."/>
            <person name="Sanderson M.J."/>
            <person name="Burquez A."/>
            <person name="Wojciechowski M.F."/>
        </authorList>
    </citation>
    <scope>NUCLEOTIDE SEQUENCE</scope>
    <source>
        <strain evidence="2">SGP5-SGP5p</strain>
        <tissue evidence="2">Aerial part</tissue>
    </source>
</reference>
<organism evidence="2 3">
    <name type="scientific">Carnegiea gigantea</name>
    <dbReference type="NCBI Taxonomy" id="171969"/>
    <lineage>
        <taxon>Eukaryota</taxon>
        <taxon>Viridiplantae</taxon>
        <taxon>Streptophyta</taxon>
        <taxon>Embryophyta</taxon>
        <taxon>Tracheophyta</taxon>
        <taxon>Spermatophyta</taxon>
        <taxon>Magnoliopsida</taxon>
        <taxon>eudicotyledons</taxon>
        <taxon>Gunneridae</taxon>
        <taxon>Pentapetalae</taxon>
        <taxon>Caryophyllales</taxon>
        <taxon>Cactineae</taxon>
        <taxon>Cactaceae</taxon>
        <taxon>Cactoideae</taxon>
        <taxon>Echinocereeae</taxon>
        <taxon>Carnegiea</taxon>
    </lineage>
</organism>
<feature type="compositionally biased region" description="Polar residues" evidence="1">
    <location>
        <begin position="16"/>
        <end position="25"/>
    </location>
</feature>
<feature type="region of interest" description="Disordered" evidence="1">
    <location>
        <begin position="1"/>
        <end position="26"/>
    </location>
</feature>
<evidence type="ECO:0000313" key="3">
    <source>
        <dbReference type="Proteomes" id="UP001153076"/>
    </source>
</evidence>
<accession>A0A9Q1JWE0</accession>
<sequence length="175" mass="19821">MLHHGRSQSGEEAATQKLSQDNTLSPEKLDPRIEVLDNGWLGYVNAEERVIGTSMKGQINLNIKPERGEETLTFYELTKTIRMAPDAGKNPVLSGETEDFVECVDEWMCTITWSTRQGPPRVFSKLDRAFKLYPDIDDLVLPKGVSDHCPILVLLQHNLIKTHGRSKFQHMSFTP</sequence>
<comment type="caution">
    <text evidence="2">The sequence shown here is derived from an EMBL/GenBank/DDBJ whole genome shotgun (WGS) entry which is preliminary data.</text>
</comment>
<name>A0A9Q1JWE0_9CARY</name>
<keyword evidence="3" id="KW-1185">Reference proteome</keyword>
<dbReference type="AlphaFoldDB" id="A0A9Q1JWE0"/>
<gene>
    <name evidence="2" type="ORF">Cgig2_014299</name>
</gene>
<evidence type="ECO:0000313" key="2">
    <source>
        <dbReference type="EMBL" id="KAJ8432138.1"/>
    </source>
</evidence>
<dbReference type="Proteomes" id="UP001153076">
    <property type="component" value="Unassembled WGS sequence"/>
</dbReference>
<proteinExistence type="predicted"/>
<dbReference type="EMBL" id="JAKOGI010000631">
    <property type="protein sequence ID" value="KAJ8432138.1"/>
    <property type="molecule type" value="Genomic_DNA"/>
</dbReference>
<protein>
    <submittedName>
        <fullName evidence="2">Uncharacterized protein</fullName>
    </submittedName>
</protein>
<evidence type="ECO:0000256" key="1">
    <source>
        <dbReference type="SAM" id="MobiDB-lite"/>
    </source>
</evidence>